<comment type="caution">
    <text evidence="1">The sequence shown here is derived from an EMBL/GenBank/DDBJ whole genome shotgun (WGS) entry which is preliminary data.</text>
</comment>
<protein>
    <submittedName>
        <fullName evidence="1">Uncharacterized protein</fullName>
    </submittedName>
</protein>
<sequence>MKMRRCSNWCTLQNKRRLIEVLCIATVGDTFNVLLANDVAMLVAAPSGQWIGAGGSMIV</sequence>
<dbReference type="EMBL" id="CM055095">
    <property type="protein sequence ID" value="KAJ7559899.1"/>
    <property type="molecule type" value="Genomic_DNA"/>
</dbReference>
<organism evidence="1 2">
    <name type="scientific">Diphasiastrum complanatum</name>
    <name type="common">Issler's clubmoss</name>
    <name type="synonym">Lycopodium complanatum</name>
    <dbReference type="NCBI Taxonomy" id="34168"/>
    <lineage>
        <taxon>Eukaryota</taxon>
        <taxon>Viridiplantae</taxon>
        <taxon>Streptophyta</taxon>
        <taxon>Embryophyta</taxon>
        <taxon>Tracheophyta</taxon>
        <taxon>Lycopodiopsida</taxon>
        <taxon>Lycopodiales</taxon>
        <taxon>Lycopodiaceae</taxon>
        <taxon>Lycopodioideae</taxon>
        <taxon>Diphasiastrum</taxon>
    </lineage>
</organism>
<name>A0ACC2E0C6_DIPCM</name>
<evidence type="ECO:0000313" key="1">
    <source>
        <dbReference type="EMBL" id="KAJ7559899.1"/>
    </source>
</evidence>
<accession>A0ACC2E0C6</accession>
<gene>
    <name evidence="1" type="ORF">O6H91_04G105700</name>
</gene>
<evidence type="ECO:0000313" key="2">
    <source>
        <dbReference type="Proteomes" id="UP001162992"/>
    </source>
</evidence>
<keyword evidence="2" id="KW-1185">Reference proteome</keyword>
<reference evidence="2" key="1">
    <citation type="journal article" date="2024" name="Proc. Natl. Acad. Sci. U.S.A.">
        <title>Extraordinary preservation of gene collinearity over three hundred million years revealed in homosporous lycophytes.</title>
        <authorList>
            <person name="Li C."/>
            <person name="Wickell D."/>
            <person name="Kuo L.Y."/>
            <person name="Chen X."/>
            <person name="Nie B."/>
            <person name="Liao X."/>
            <person name="Peng D."/>
            <person name="Ji J."/>
            <person name="Jenkins J."/>
            <person name="Williams M."/>
            <person name="Shu S."/>
            <person name="Plott C."/>
            <person name="Barry K."/>
            <person name="Rajasekar S."/>
            <person name="Grimwood J."/>
            <person name="Han X."/>
            <person name="Sun S."/>
            <person name="Hou Z."/>
            <person name="He W."/>
            <person name="Dai G."/>
            <person name="Sun C."/>
            <person name="Schmutz J."/>
            <person name="Leebens-Mack J.H."/>
            <person name="Li F.W."/>
            <person name="Wang L."/>
        </authorList>
    </citation>
    <scope>NUCLEOTIDE SEQUENCE [LARGE SCALE GENOMIC DNA]</scope>
    <source>
        <strain evidence="2">cv. PW_Plant_1</strain>
    </source>
</reference>
<dbReference type="Proteomes" id="UP001162992">
    <property type="component" value="Chromosome 4"/>
</dbReference>
<proteinExistence type="predicted"/>